<dbReference type="PANTHER" id="PTHR30346">
    <property type="entry name" value="TRANSCRIPTIONAL DUAL REGULATOR HCAR-RELATED"/>
    <property type="match status" value="1"/>
</dbReference>
<evidence type="ECO:0000259" key="5">
    <source>
        <dbReference type="PROSITE" id="PS50931"/>
    </source>
</evidence>
<evidence type="ECO:0000256" key="3">
    <source>
        <dbReference type="ARBA" id="ARBA00023125"/>
    </source>
</evidence>
<dbReference type="Gene3D" id="3.40.190.290">
    <property type="match status" value="1"/>
</dbReference>
<keyword evidence="4" id="KW-0804">Transcription</keyword>
<organism evidence="6">
    <name type="scientific">Lactobacillus delbrueckii subsp. lactis</name>
    <dbReference type="NCBI Taxonomy" id="29397"/>
    <lineage>
        <taxon>Bacteria</taxon>
        <taxon>Bacillati</taxon>
        <taxon>Bacillota</taxon>
        <taxon>Bacilli</taxon>
        <taxon>Lactobacillales</taxon>
        <taxon>Lactobacillaceae</taxon>
        <taxon>Lactobacillus</taxon>
    </lineage>
</organism>
<dbReference type="GO" id="GO:0032993">
    <property type="term" value="C:protein-DNA complex"/>
    <property type="evidence" value="ECO:0007669"/>
    <property type="project" value="TreeGrafter"/>
</dbReference>
<gene>
    <name evidence="6" type="ORF">DQL93_07025</name>
</gene>
<dbReference type="Gene3D" id="1.10.10.10">
    <property type="entry name" value="Winged helix-like DNA-binding domain superfamily/Winged helix DNA-binding domain"/>
    <property type="match status" value="1"/>
</dbReference>
<comment type="similarity">
    <text evidence="1">Belongs to the LysR transcriptional regulatory family.</text>
</comment>
<dbReference type="InterPro" id="IPR036390">
    <property type="entry name" value="WH_DNA-bd_sf"/>
</dbReference>
<name>A0A3G6KA73_LACDL</name>
<dbReference type="PRINTS" id="PR00039">
    <property type="entry name" value="HTHLYSR"/>
</dbReference>
<dbReference type="EMBL" id="CP031023">
    <property type="protein sequence ID" value="AZA16274.1"/>
    <property type="molecule type" value="Genomic_DNA"/>
</dbReference>
<dbReference type="SUPFAM" id="SSF46785">
    <property type="entry name" value="Winged helix' DNA-binding domain"/>
    <property type="match status" value="1"/>
</dbReference>
<dbReference type="PANTHER" id="PTHR30346:SF9">
    <property type="entry name" value="LYSR FAMILY TRANSCRIPTIONAL REGULATOR"/>
    <property type="match status" value="1"/>
</dbReference>
<keyword evidence="3" id="KW-0238">DNA-binding</keyword>
<dbReference type="InterPro" id="IPR036388">
    <property type="entry name" value="WH-like_DNA-bd_sf"/>
</dbReference>
<reference evidence="6" key="1">
    <citation type="submission" date="2018-07" db="EMBL/GenBank/DDBJ databases">
        <authorList>
            <person name="Somerville V."/>
        </authorList>
    </citation>
    <scope>NUCLEOTIDE SEQUENCE</scope>
    <source>
        <strain evidence="6">NWC_2_2</strain>
    </source>
</reference>
<dbReference type="FunFam" id="1.10.10.10:FF:000001">
    <property type="entry name" value="LysR family transcriptional regulator"/>
    <property type="match status" value="1"/>
</dbReference>
<keyword evidence="2" id="KW-0805">Transcription regulation</keyword>
<sequence>MNFQHLEYFNELAETQYMAQAAEKLGISQTTLSYAVKKLEEELGVPLLEREGRNIRLTVYGKVFKEYSEAGVQQIQEGRRQLSEMALGESGKLSIGVAKIVAHKFITDVIKDYRQVNPEYRVDFNLKRAVTGKLLDMLQSGELDLAIVTTRPGEKIAGFDLVPMMHRKLELLLPAGHELAKQKSVSLKQIEQYPYLAFGEEHALAGIIADVFAKNDIHPQISSVTDDMRTLVDLVAIGEGVALLPKSKYHESAGAIAVPVTEDTSYTISLASRNLAQEPKVAQKMASFIVDFCQTRGLTWS</sequence>
<proteinExistence type="inferred from homology"/>
<evidence type="ECO:0000256" key="1">
    <source>
        <dbReference type="ARBA" id="ARBA00009437"/>
    </source>
</evidence>
<dbReference type="InterPro" id="IPR005119">
    <property type="entry name" value="LysR_subst-bd"/>
</dbReference>
<dbReference type="GO" id="GO:0003700">
    <property type="term" value="F:DNA-binding transcription factor activity"/>
    <property type="evidence" value="ECO:0007669"/>
    <property type="project" value="InterPro"/>
</dbReference>
<feature type="domain" description="HTH lysR-type" evidence="5">
    <location>
        <begin position="1"/>
        <end position="58"/>
    </location>
</feature>
<dbReference type="Pfam" id="PF03466">
    <property type="entry name" value="LysR_substrate"/>
    <property type="match status" value="1"/>
</dbReference>
<dbReference type="Pfam" id="PF00126">
    <property type="entry name" value="HTH_1"/>
    <property type="match status" value="1"/>
</dbReference>
<dbReference type="GO" id="GO:0003677">
    <property type="term" value="F:DNA binding"/>
    <property type="evidence" value="ECO:0007669"/>
    <property type="project" value="UniProtKB-KW"/>
</dbReference>
<evidence type="ECO:0000256" key="2">
    <source>
        <dbReference type="ARBA" id="ARBA00023015"/>
    </source>
</evidence>
<evidence type="ECO:0000256" key="4">
    <source>
        <dbReference type="ARBA" id="ARBA00023163"/>
    </source>
</evidence>
<dbReference type="RefSeq" id="WP_138491016.1">
    <property type="nucleotide sequence ID" value="NZ_CP046131.1"/>
</dbReference>
<dbReference type="PROSITE" id="PS50931">
    <property type="entry name" value="HTH_LYSR"/>
    <property type="match status" value="1"/>
</dbReference>
<protein>
    <submittedName>
        <fullName evidence="6">LysR family transcriptional regulator</fullName>
    </submittedName>
</protein>
<evidence type="ECO:0000313" key="6">
    <source>
        <dbReference type="EMBL" id="AZA16274.1"/>
    </source>
</evidence>
<dbReference type="AlphaFoldDB" id="A0A3G6KA73"/>
<dbReference type="InterPro" id="IPR000847">
    <property type="entry name" value="LysR_HTH_N"/>
</dbReference>
<accession>A0A3G6KA73</accession>
<dbReference type="CDD" id="cd05466">
    <property type="entry name" value="PBP2_LTTR_substrate"/>
    <property type="match status" value="1"/>
</dbReference>
<dbReference type="SUPFAM" id="SSF53850">
    <property type="entry name" value="Periplasmic binding protein-like II"/>
    <property type="match status" value="1"/>
</dbReference>